<reference evidence="2 3" key="1">
    <citation type="submission" date="2018-02" db="EMBL/GenBank/DDBJ databases">
        <title>Discovery of a pederin family compound in a non-symbiotic bloom-forming cyanobacterium.</title>
        <authorList>
            <person name="Kust A."/>
            <person name="Mares J."/>
            <person name="Jokela J."/>
            <person name="Urajova P."/>
            <person name="Hajek J."/>
            <person name="Saurav K."/>
            <person name="Voracova K."/>
            <person name="Fewer D.P."/>
            <person name="Haapaniemi E."/>
            <person name="Permi P."/>
            <person name="Rehakova K."/>
            <person name="Sivonen K."/>
            <person name="Hrouzek P."/>
        </authorList>
    </citation>
    <scope>NUCLEOTIDE SEQUENCE [LARGE SCALE GENOMIC DNA]</scope>
    <source>
        <strain evidence="2 3">CHARLIE-1</strain>
    </source>
</reference>
<proteinExistence type="predicted"/>
<sequence>MDEVVRKVAALGLPGVLLVVTMATTGLVGAAAITTALATLGGPFGMLGGIGLLGIAALVSDSLGKYGIEAILVAVYNERCKQESREKLCREIDGLAISSDLERRLKEIVGCN</sequence>
<keyword evidence="1" id="KW-1133">Transmembrane helix</keyword>
<protein>
    <submittedName>
        <fullName evidence="2">Uncharacterized protein</fullName>
    </submittedName>
</protein>
<dbReference type="AlphaFoldDB" id="A0A2S6CY16"/>
<dbReference type="EMBL" id="PGEM01000024">
    <property type="protein sequence ID" value="PPJ64658.1"/>
    <property type="molecule type" value="Genomic_DNA"/>
</dbReference>
<organism evidence="2 3">
    <name type="scientific">Cuspidothrix issatschenkoi CHARLIE-1</name>
    <dbReference type="NCBI Taxonomy" id="2052836"/>
    <lineage>
        <taxon>Bacteria</taxon>
        <taxon>Bacillati</taxon>
        <taxon>Cyanobacteriota</taxon>
        <taxon>Cyanophyceae</taxon>
        <taxon>Nostocales</taxon>
        <taxon>Aphanizomenonaceae</taxon>
        <taxon>Cuspidothrix</taxon>
    </lineage>
</organism>
<dbReference type="RefSeq" id="WP_104386468.1">
    <property type="nucleotide sequence ID" value="NZ_PGEM01000024.1"/>
</dbReference>
<keyword evidence="1" id="KW-0812">Transmembrane</keyword>
<evidence type="ECO:0000256" key="1">
    <source>
        <dbReference type="SAM" id="Phobius"/>
    </source>
</evidence>
<name>A0A2S6CY16_9CYAN</name>
<gene>
    <name evidence="2" type="ORF">CUN59_03195</name>
</gene>
<accession>A0A2S6CY16</accession>
<dbReference type="OrthoDB" id="493568at2"/>
<keyword evidence="3" id="KW-1185">Reference proteome</keyword>
<dbReference type="Proteomes" id="UP000239589">
    <property type="component" value="Unassembled WGS sequence"/>
</dbReference>
<comment type="caution">
    <text evidence="2">The sequence shown here is derived from an EMBL/GenBank/DDBJ whole genome shotgun (WGS) entry which is preliminary data.</text>
</comment>
<keyword evidence="1" id="KW-0472">Membrane</keyword>
<evidence type="ECO:0000313" key="2">
    <source>
        <dbReference type="EMBL" id="PPJ64658.1"/>
    </source>
</evidence>
<evidence type="ECO:0000313" key="3">
    <source>
        <dbReference type="Proteomes" id="UP000239589"/>
    </source>
</evidence>
<feature type="transmembrane region" description="Helical" evidence="1">
    <location>
        <begin position="40"/>
        <end position="59"/>
    </location>
</feature>